<dbReference type="PANTHER" id="PTHR34094">
    <property type="match status" value="1"/>
</dbReference>
<feature type="domain" description="DUF4097" evidence="1">
    <location>
        <begin position="213"/>
        <end position="437"/>
    </location>
</feature>
<name>A0ABW1RW54_9LACO</name>
<evidence type="ECO:0000313" key="3">
    <source>
        <dbReference type="Proteomes" id="UP001596282"/>
    </source>
</evidence>
<comment type="caution">
    <text evidence="2">The sequence shown here is derived from an EMBL/GenBank/DDBJ whole genome shotgun (WGS) entry which is preliminary data.</text>
</comment>
<dbReference type="RefSeq" id="WP_137628296.1">
    <property type="nucleotide sequence ID" value="NZ_BJDJ01000007.1"/>
</dbReference>
<dbReference type="InterPro" id="IPR047928">
    <property type="entry name" value="Perm_prefix_1"/>
</dbReference>
<reference evidence="3" key="1">
    <citation type="journal article" date="2019" name="Int. J. Syst. Evol. Microbiol.">
        <title>The Global Catalogue of Microorganisms (GCM) 10K type strain sequencing project: providing services to taxonomists for standard genome sequencing and annotation.</title>
        <authorList>
            <consortium name="The Broad Institute Genomics Platform"/>
            <consortium name="The Broad Institute Genome Sequencing Center for Infectious Disease"/>
            <person name="Wu L."/>
            <person name="Ma J."/>
        </authorList>
    </citation>
    <scope>NUCLEOTIDE SEQUENCE [LARGE SCALE GENOMIC DNA]</scope>
    <source>
        <strain evidence="3">CCM 8933</strain>
    </source>
</reference>
<dbReference type="Pfam" id="PF13349">
    <property type="entry name" value="DUF4097"/>
    <property type="match status" value="1"/>
</dbReference>
<organism evidence="2 3">
    <name type="scientific">Lactiplantibacillus daowaiensis</name>
    <dbReference type="NCBI Taxonomy" id="2559918"/>
    <lineage>
        <taxon>Bacteria</taxon>
        <taxon>Bacillati</taxon>
        <taxon>Bacillota</taxon>
        <taxon>Bacilli</taxon>
        <taxon>Lactobacillales</taxon>
        <taxon>Lactobacillaceae</taxon>
        <taxon>Lactiplantibacillus</taxon>
    </lineage>
</organism>
<dbReference type="InterPro" id="IPR025164">
    <property type="entry name" value="Toastrack_DUF4097"/>
</dbReference>
<dbReference type="NCBIfam" id="NF038403">
    <property type="entry name" value="perm_prefix_1"/>
    <property type="match status" value="1"/>
</dbReference>
<proteinExistence type="predicted"/>
<accession>A0ABW1RW54</accession>
<dbReference type="EMBL" id="JBHSSC010000004">
    <property type="protein sequence ID" value="MFC6179736.1"/>
    <property type="molecule type" value="Genomic_DNA"/>
</dbReference>
<dbReference type="Gene3D" id="2.160.20.120">
    <property type="match status" value="1"/>
</dbReference>
<dbReference type="PANTHER" id="PTHR34094:SF1">
    <property type="entry name" value="PROTEIN FAM185A"/>
    <property type="match status" value="1"/>
</dbReference>
<protein>
    <submittedName>
        <fullName evidence="2">DUF4097 family beta strand repeat-containing protein</fullName>
    </submittedName>
</protein>
<dbReference type="Proteomes" id="UP001596282">
    <property type="component" value="Unassembled WGS sequence"/>
</dbReference>
<evidence type="ECO:0000313" key="2">
    <source>
        <dbReference type="EMBL" id="MFC6179736.1"/>
    </source>
</evidence>
<evidence type="ECO:0000259" key="1">
    <source>
        <dbReference type="Pfam" id="PF13349"/>
    </source>
</evidence>
<sequence>MSEKIEQLVAMRLNTYFKNQPMTPALAELKTELATDLNEAANDKAQAGATPEAAVAEAFSDFGDINAVIAQVNADNGTTEAFHQHRMTMNDDGVQIDDGKTLKIDRDGVSLNEGRTFKADADGVSIGNGAIKADADGLKLGKLVMNDDGISFNGQPATQPDWGGPAQPMNLAGEYQDSLRLANEQRFAVADVQDLAISYRSARVKILPTVGGSDEIIVREYLQPNNSAYYAQITQQGPRLQVAQGKVPFLIPLRVHVQIHVPADFAGNLTVQSQSGTVLLAGLTQLGIVNLQVASGNCDLADLKAQALSADLKSGSLKLSRIQVADQFGMLVRSGRIRLASVTAGQFTVNATSGSIQGTGLVGGGSWNAHSGAIRLAFQRLTGDINLNAHSGAIKLATPADASYTYELESHSSRVIAPKRAVKDRIADGYQTGTVGTTAQVNIHGRAHSGSIQLY</sequence>
<gene>
    <name evidence="2" type="ORF">ACFP5Y_00500</name>
</gene>
<keyword evidence="3" id="KW-1185">Reference proteome</keyword>